<reference evidence="2" key="2">
    <citation type="journal article" date="2021" name="PeerJ">
        <title>Extensive microbial diversity within the chicken gut microbiome revealed by metagenomics and culture.</title>
        <authorList>
            <person name="Gilroy R."/>
            <person name="Ravi A."/>
            <person name="Getino M."/>
            <person name="Pursley I."/>
            <person name="Horton D.L."/>
            <person name="Alikhan N.F."/>
            <person name="Baker D."/>
            <person name="Gharbi K."/>
            <person name="Hall N."/>
            <person name="Watson M."/>
            <person name="Adriaenssens E.M."/>
            <person name="Foster-Nyarko E."/>
            <person name="Jarju S."/>
            <person name="Secka A."/>
            <person name="Antonio M."/>
            <person name="Oren A."/>
            <person name="Chaudhuri R.R."/>
            <person name="La Ragione R."/>
            <person name="Hildebrand F."/>
            <person name="Pallen M.J."/>
        </authorList>
    </citation>
    <scope>NUCLEOTIDE SEQUENCE</scope>
    <source>
        <strain evidence="2">1063</strain>
    </source>
</reference>
<feature type="transmembrane region" description="Helical" evidence="1">
    <location>
        <begin position="125"/>
        <end position="147"/>
    </location>
</feature>
<keyword evidence="1" id="KW-0812">Transmembrane</keyword>
<evidence type="ECO:0000256" key="1">
    <source>
        <dbReference type="SAM" id="Phobius"/>
    </source>
</evidence>
<keyword evidence="1" id="KW-0472">Membrane</keyword>
<accession>A0A9D1L2P6</accession>
<feature type="transmembrane region" description="Helical" evidence="1">
    <location>
        <begin position="12"/>
        <end position="32"/>
    </location>
</feature>
<dbReference type="EMBL" id="DVMN01000044">
    <property type="protein sequence ID" value="HIU21083.1"/>
    <property type="molecule type" value="Genomic_DNA"/>
</dbReference>
<reference evidence="2" key="1">
    <citation type="submission" date="2020-10" db="EMBL/GenBank/DDBJ databases">
        <authorList>
            <person name="Gilroy R."/>
        </authorList>
    </citation>
    <scope>NUCLEOTIDE SEQUENCE</scope>
    <source>
        <strain evidence="2">1063</strain>
    </source>
</reference>
<feature type="transmembrane region" description="Helical" evidence="1">
    <location>
        <begin position="92"/>
        <end position="113"/>
    </location>
</feature>
<comment type="caution">
    <text evidence="2">The sequence shown here is derived from an EMBL/GenBank/DDBJ whole genome shotgun (WGS) entry which is preliminary data.</text>
</comment>
<protein>
    <submittedName>
        <fullName evidence="2">Uncharacterized protein</fullName>
    </submittedName>
</protein>
<name>A0A9D1L2P6_9FIRM</name>
<dbReference type="AlphaFoldDB" id="A0A9D1L2P6"/>
<feature type="transmembrane region" description="Helical" evidence="1">
    <location>
        <begin position="167"/>
        <end position="189"/>
    </location>
</feature>
<sequence length="191" mass="19865">MSKTGKKAGMLGIIMGLVVLAMCAISVTGLAIDEWTAVKAESDLIDLEEFDLDSYSTSFGDYSDAVIGEDGENIEDIEISFDRDNPAAMRTAMVVFGYIAVIAVCALALLYLLKMVLNFGLMRFLTGLVGIVTLAAGAVLTGMTVAYCNSVISIDIPLLGSAECVLGIGAYLTCIGTMAGGLAAVVGVARK</sequence>
<organism evidence="2 3">
    <name type="scientific">Candidatus Limadaptatus stercorigallinarum</name>
    <dbReference type="NCBI Taxonomy" id="2840845"/>
    <lineage>
        <taxon>Bacteria</taxon>
        <taxon>Bacillati</taxon>
        <taxon>Bacillota</taxon>
        <taxon>Clostridia</taxon>
        <taxon>Eubacteriales</taxon>
        <taxon>Candidatus Limadaptatus</taxon>
    </lineage>
</organism>
<evidence type="ECO:0000313" key="3">
    <source>
        <dbReference type="Proteomes" id="UP000824088"/>
    </source>
</evidence>
<gene>
    <name evidence="2" type="ORF">IAD51_02435</name>
</gene>
<keyword evidence="1" id="KW-1133">Transmembrane helix</keyword>
<dbReference type="Proteomes" id="UP000824088">
    <property type="component" value="Unassembled WGS sequence"/>
</dbReference>
<evidence type="ECO:0000313" key="2">
    <source>
        <dbReference type="EMBL" id="HIU21083.1"/>
    </source>
</evidence>
<proteinExistence type="predicted"/>